<reference evidence="2" key="1">
    <citation type="journal article" date="2022" name="Microb. Genom.">
        <title>A global pangenome for the wheat fungal pathogen Pyrenophora tritici-repentis and prediction of effector protein structural homology.</title>
        <authorList>
            <person name="Moolhuijzen P.M."/>
            <person name="See P.T."/>
            <person name="Shi G."/>
            <person name="Powell H.R."/>
            <person name="Cockram J."/>
            <person name="Jorgensen L.N."/>
            <person name="Benslimane H."/>
            <person name="Strelkov S.E."/>
            <person name="Turner J."/>
            <person name="Liu Z."/>
            <person name="Moffat C.S."/>
        </authorList>
    </citation>
    <scope>NUCLEOTIDE SEQUENCE [LARGE SCALE GENOMIC DNA]</scope>
</reference>
<evidence type="ECO:0000313" key="1">
    <source>
        <dbReference type="EMBL" id="KAI1512136.1"/>
    </source>
</evidence>
<gene>
    <name evidence="1" type="ORF">Ptr86124_008976</name>
</gene>
<proteinExistence type="predicted"/>
<dbReference type="Proteomes" id="UP000249757">
    <property type="component" value="Unassembled WGS sequence"/>
</dbReference>
<keyword evidence="2" id="KW-1185">Reference proteome</keyword>
<accession>A0A922NA16</accession>
<organism evidence="1 2">
    <name type="scientific">Pyrenophora tritici-repentis</name>
    <dbReference type="NCBI Taxonomy" id="45151"/>
    <lineage>
        <taxon>Eukaryota</taxon>
        <taxon>Fungi</taxon>
        <taxon>Dikarya</taxon>
        <taxon>Ascomycota</taxon>
        <taxon>Pezizomycotina</taxon>
        <taxon>Dothideomycetes</taxon>
        <taxon>Pleosporomycetidae</taxon>
        <taxon>Pleosporales</taxon>
        <taxon>Pleosporineae</taxon>
        <taxon>Pleosporaceae</taxon>
        <taxon>Pyrenophora</taxon>
    </lineage>
</organism>
<sequence>MPPCPFVDASLTGVLVPLRGSTSQDSANANGLALCGVDPETANAIAAQDPSRSPPTPMMTMGIFFPLPAAPVVRSHYQTLGLSVAKRPFQLFSDPWPHLRTRTESLPGPNHKSLVRGVCEESAGVALRCVADPESGLASSLRYRHRASPGSILGPNAVTAMVSSALGFVPRDAVAHTAITSTALGIHPLALFYAELC</sequence>
<comment type="caution">
    <text evidence="1">The sequence shown here is derived from an EMBL/GenBank/DDBJ whole genome shotgun (WGS) entry which is preliminary data.</text>
</comment>
<evidence type="ECO:0000313" key="2">
    <source>
        <dbReference type="Proteomes" id="UP000249757"/>
    </source>
</evidence>
<dbReference type="EMBL" id="NRDI02000012">
    <property type="protein sequence ID" value="KAI1512136.1"/>
    <property type="molecule type" value="Genomic_DNA"/>
</dbReference>
<name>A0A922NA16_9PLEO</name>
<protein>
    <submittedName>
        <fullName evidence="1">Uncharacterized protein</fullName>
    </submittedName>
</protein>
<dbReference type="AlphaFoldDB" id="A0A922NA16"/>